<sequence>MSHNENLVVRFSVILIVLLVPGVSVARDAKTVEQWAERIGSELWQLANATARSDDLKNQYVKQNARIEEKSGQEMVKSISDSVGRMLSRKMDAVRCILKKAEEAAELYNASGLPDRLHLTNETIPSMNMSYFSGKYSSVNNVPVKLPESLLNTSAMYSPMNLTADSHFYNIPVNTDFSSVHVPTNVYDLDVKVNAAIQWSKALDQVFRQNYRSDPALSWQYFGSSTGILRLYPAIQWRTEGDKPDLYDCRMRSWFIESATCSKDMVILIDISGSMQGMGYSIAKTTAVEILGTLSNNDFVTIIAYTNETTEVVPCFNGTLVQATPENIAVFKDGLEKLNTTNPTILSKAFNKAFDLLETFRTSKQCNASNPCTQAIMLLTDGVPGDVAEVFAERNRLENGTYMPVRVFTYLLGRDVTKTPEIQSMACSNRGYYSHVHTLSEVREQVLKYINVIARPLVLQKDIHPLSWTHAYADISNPALATWLGLVMEHPEQKSRLITHLKGKEQGVQINEDAIYIQKPNAEDSNSSTALKTAYQEYRLLTSVSVPAFDRKGNRNNETKLANLLGVAGTDVPLDEINRLTLPYKLGVNGYAFIVSNNGYAILHPDLRPAYKGTLKLNYNSIDLTEVEVIGEDLGPRIPGEEVLTLRAALVNHRNGTLSNVTIKFHYDDYRRVTFEKRNYFYEALPGTPFGLAIALPEYGTKWINVGEEIKKNWNMGRKIMDYFRGDRWRIHPGWVYCRFHYLEGHEFDRPEDEVKFFLESLDNPDTWEWHEQYETKSDSNNTNEKVENNEESRMKQDELEPSADEDDESTVETEYATDDGDYMYPYDEKMSENENDTQPCNRKTLDDNAYYCNKELMELLVFDAKATNVSFTGRFIFSNETERQLAAMYGVFLRFVATQSGLTRWQDVGDSPDVENDSWFWNQGEENIKLEFGDLHRRAVNEPWYKGAIFQHTVDPESISVTVPTIRGADAVVTVAQAIFPKDGAQKAPAAVIGFQMPMESLYARFQDLTQDHTESNFSCASAVIDCYLIDQNGYVVVSDLNETGIFFGTVQGGVMKSMIYQGAYKPVVFYDYQALCSYPTFKGAANFLKTPFHHLAQLSTWLITRLMWLTLQIVEFPVAWSKKDMNEDAPAPPPPPKRVIEHYACDEKRTLYILQPKLAEHLTNVSDYPSRPFYAEKVPFTNLVLVVVNVSYPSSYERIELHPTEIRPEFYSNGGQEFPCHKLNLTHLERRGLEGCYAEDPGEDEIKDCGA</sequence>
<accession>A0A6J0C024</accession>
<evidence type="ECO:0000256" key="13">
    <source>
        <dbReference type="ARBA" id="ARBA00023157"/>
    </source>
</evidence>
<feature type="compositionally biased region" description="Acidic residues" evidence="16">
    <location>
        <begin position="800"/>
        <end position="814"/>
    </location>
</feature>
<reference evidence="20" key="1">
    <citation type="submission" date="2025-08" db="UniProtKB">
        <authorList>
            <consortium name="RefSeq"/>
        </authorList>
    </citation>
    <scope>IDENTIFICATION</scope>
    <source>
        <tissue evidence="20">Thorax and Abdomen</tissue>
    </source>
</reference>
<organism evidence="20">
    <name type="scientific">Neodiprion lecontei</name>
    <name type="common">Redheaded pine sawfly</name>
    <dbReference type="NCBI Taxonomy" id="441921"/>
    <lineage>
        <taxon>Eukaryota</taxon>
        <taxon>Metazoa</taxon>
        <taxon>Ecdysozoa</taxon>
        <taxon>Arthropoda</taxon>
        <taxon>Hexapoda</taxon>
        <taxon>Insecta</taxon>
        <taxon>Pterygota</taxon>
        <taxon>Neoptera</taxon>
        <taxon>Endopterygota</taxon>
        <taxon>Hymenoptera</taxon>
        <taxon>Tenthredinoidea</taxon>
        <taxon>Diprionidae</taxon>
        <taxon>Diprioninae</taxon>
        <taxon>Neodiprion</taxon>
    </lineage>
</organism>
<evidence type="ECO:0000256" key="1">
    <source>
        <dbReference type="ARBA" id="ARBA00004479"/>
    </source>
</evidence>
<evidence type="ECO:0000256" key="10">
    <source>
        <dbReference type="ARBA" id="ARBA00022989"/>
    </source>
</evidence>
<feature type="domain" description="VWFA" evidence="18">
    <location>
        <begin position="264"/>
        <end position="453"/>
    </location>
</feature>
<dbReference type="Gene3D" id="3.30.450.20">
    <property type="entry name" value="PAS domain"/>
    <property type="match status" value="1"/>
</dbReference>
<dbReference type="PROSITE" id="PS50234">
    <property type="entry name" value="VWFA"/>
    <property type="match status" value="1"/>
</dbReference>
<evidence type="ECO:0000256" key="4">
    <source>
        <dbReference type="ARBA" id="ARBA00022673"/>
    </source>
</evidence>
<evidence type="ECO:0000256" key="3">
    <source>
        <dbReference type="ARBA" id="ARBA00022568"/>
    </source>
</evidence>
<dbReference type="InParanoid" id="A0A6J0C024"/>
<evidence type="ECO:0000256" key="14">
    <source>
        <dbReference type="ARBA" id="ARBA00023180"/>
    </source>
</evidence>
<keyword evidence="11" id="KW-0406">Ion transport</keyword>
<feature type="compositionally biased region" description="Basic and acidic residues" evidence="16">
    <location>
        <begin position="785"/>
        <end position="799"/>
    </location>
</feature>
<evidence type="ECO:0000256" key="17">
    <source>
        <dbReference type="SAM" id="SignalP"/>
    </source>
</evidence>
<evidence type="ECO:0000256" key="9">
    <source>
        <dbReference type="ARBA" id="ARBA00022882"/>
    </source>
</evidence>
<evidence type="ECO:0000256" key="5">
    <source>
        <dbReference type="ARBA" id="ARBA00022692"/>
    </source>
</evidence>
<keyword evidence="13" id="KW-1015">Disulfide bond</keyword>
<name>A0A6J0C024_NEOLC</name>
<dbReference type="Gene3D" id="3.40.50.410">
    <property type="entry name" value="von Willebrand factor, type A domain"/>
    <property type="match status" value="1"/>
</dbReference>
<dbReference type="KEGG" id="nlo:107224892"/>
<dbReference type="InterPro" id="IPR036465">
    <property type="entry name" value="vWFA_dom_sf"/>
</dbReference>
<keyword evidence="6" id="KW-0479">Metal-binding</keyword>
<feature type="chain" id="PRO_5046135664" evidence="17">
    <location>
        <begin position="27"/>
        <end position="1253"/>
    </location>
</feature>
<evidence type="ECO:0000256" key="2">
    <source>
        <dbReference type="ARBA" id="ARBA00022448"/>
    </source>
</evidence>
<dbReference type="GO" id="GO:0046872">
    <property type="term" value="F:metal ion binding"/>
    <property type="evidence" value="ECO:0007669"/>
    <property type="project" value="UniProtKB-KW"/>
</dbReference>
<keyword evidence="4" id="KW-0107">Calcium channel</keyword>
<keyword evidence="12" id="KW-0472">Membrane</keyword>
<dbReference type="Pfam" id="PF13519">
    <property type="entry name" value="VWA_2"/>
    <property type="match status" value="1"/>
</dbReference>
<dbReference type="OrthoDB" id="10054666at2759"/>
<dbReference type="SMART" id="SM00327">
    <property type="entry name" value="VWA"/>
    <property type="match status" value="1"/>
</dbReference>
<keyword evidence="19" id="KW-1185">Reference proteome</keyword>
<evidence type="ECO:0000256" key="7">
    <source>
        <dbReference type="ARBA" id="ARBA00022729"/>
    </source>
</evidence>
<evidence type="ECO:0000313" key="19">
    <source>
        <dbReference type="Proteomes" id="UP000829291"/>
    </source>
</evidence>
<proteinExistence type="predicted"/>
<keyword evidence="2" id="KW-0813">Transport</keyword>
<feature type="signal peptide" evidence="17">
    <location>
        <begin position="1"/>
        <end position="26"/>
    </location>
</feature>
<keyword evidence="9" id="KW-0851">Voltage-gated channel</keyword>
<dbReference type="GO" id="GO:0005891">
    <property type="term" value="C:voltage-gated calcium channel complex"/>
    <property type="evidence" value="ECO:0007669"/>
    <property type="project" value="TreeGrafter"/>
</dbReference>
<keyword evidence="5" id="KW-0812">Transmembrane</keyword>
<dbReference type="PANTHER" id="PTHR10166">
    <property type="entry name" value="VOLTAGE-DEPENDENT CALCIUM CHANNEL SUBUNIT ALPHA-2/DELTA-RELATED"/>
    <property type="match status" value="1"/>
</dbReference>
<dbReference type="SUPFAM" id="SSF53300">
    <property type="entry name" value="vWA-like"/>
    <property type="match status" value="1"/>
</dbReference>
<evidence type="ECO:0000259" key="18">
    <source>
        <dbReference type="PROSITE" id="PS50234"/>
    </source>
</evidence>
<dbReference type="Proteomes" id="UP000829291">
    <property type="component" value="Chromosome 1"/>
</dbReference>
<keyword evidence="3" id="KW-0109">Calcium transport</keyword>
<evidence type="ECO:0000256" key="6">
    <source>
        <dbReference type="ARBA" id="ARBA00022723"/>
    </source>
</evidence>
<dbReference type="GO" id="GO:0005245">
    <property type="term" value="F:voltage-gated calcium channel activity"/>
    <property type="evidence" value="ECO:0007669"/>
    <property type="project" value="TreeGrafter"/>
</dbReference>
<dbReference type="GeneID" id="107224892"/>
<keyword evidence="14" id="KW-0325">Glycoprotein</keyword>
<evidence type="ECO:0000256" key="16">
    <source>
        <dbReference type="SAM" id="MobiDB-lite"/>
    </source>
</evidence>
<comment type="subcellular location">
    <subcellularLocation>
        <location evidence="1">Membrane</location>
        <topology evidence="1">Single-pass type I membrane protein</topology>
    </subcellularLocation>
</comment>
<dbReference type="RefSeq" id="XP_015520616.2">
    <property type="nucleotide sequence ID" value="XM_015665130.2"/>
</dbReference>
<keyword evidence="10" id="KW-1133">Transmembrane helix</keyword>
<evidence type="ECO:0000256" key="15">
    <source>
        <dbReference type="ARBA" id="ARBA00023303"/>
    </source>
</evidence>
<evidence type="ECO:0000313" key="20">
    <source>
        <dbReference type="RefSeq" id="XP_015520616.2"/>
    </source>
</evidence>
<keyword evidence="8" id="KW-0106">Calcium</keyword>
<dbReference type="Pfam" id="PF08399">
    <property type="entry name" value="VWA_N"/>
    <property type="match status" value="1"/>
</dbReference>
<evidence type="ECO:0000256" key="8">
    <source>
        <dbReference type="ARBA" id="ARBA00022837"/>
    </source>
</evidence>
<protein>
    <submittedName>
        <fullName evidence="20">Voltage-dependent calcium channel subunit alpha-2/delta-3 isoform X1</fullName>
    </submittedName>
</protein>
<feature type="region of interest" description="Disordered" evidence="16">
    <location>
        <begin position="774"/>
        <end position="814"/>
    </location>
</feature>
<dbReference type="InterPro" id="IPR051173">
    <property type="entry name" value="Ca_channel_alpha-2/delta"/>
</dbReference>
<dbReference type="PANTHER" id="PTHR10166:SF31">
    <property type="entry name" value="CA[2+] CHANNEL MUSCLE-SPECIFIC ALPHA2_DELTA SUBUNIT, ISOFORM A"/>
    <property type="match status" value="1"/>
</dbReference>
<dbReference type="InterPro" id="IPR002035">
    <property type="entry name" value="VWF_A"/>
</dbReference>
<evidence type="ECO:0000256" key="11">
    <source>
        <dbReference type="ARBA" id="ARBA00023065"/>
    </source>
</evidence>
<dbReference type="FunCoup" id="A0A6J0C024">
    <property type="interactions" value="92"/>
</dbReference>
<dbReference type="AlphaFoldDB" id="A0A6J0C024"/>
<evidence type="ECO:0000256" key="12">
    <source>
        <dbReference type="ARBA" id="ARBA00023136"/>
    </source>
</evidence>
<keyword evidence="15" id="KW-0407">Ion channel</keyword>
<keyword evidence="7 17" id="KW-0732">Signal</keyword>
<dbReference type="Pfam" id="PF08473">
    <property type="entry name" value="VGCC_alpha2"/>
    <property type="match status" value="1"/>
</dbReference>
<gene>
    <name evidence="20" type="primary">LOC107224892</name>
</gene>
<dbReference type="InterPro" id="IPR013680">
    <property type="entry name" value="VDCC_a2/dsu"/>
</dbReference>
<dbReference type="InterPro" id="IPR013608">
    <property type="entry name" value="VWA_N"/>
</dbReference>